<comment type="similarity">
    <text evidence="3">Belongs to the maelstrom family.</text>
</comment>
<evidence type="ECO:0000256" key="5">
    <source>
        <dbReference type="ARBA" id="ARBA00022782"/>
    </source>
</evidence>
<name>A0A922CX43_MANSE</name>
<dbReference type="GO" id="GO:0030154">
    <property type="term" value="P:cell differentiation"/>
    <property type="evidence" value="ECO:0007669"/>
    <property type="project" value="UniProtKB-KW"/>
</dbReference>
<evidence type="ECO:0000256" key="3">
    <source>
        <dbReference type="ARBA" id="ARBA00007057"/>
    </source>
</evidence>
<dbReference type="PANTHER" id="PTHR21358:SF4">
    <property type="entry name" value="PROTEIN MAELSTROM HOMOLOG"/>
    <property type="match status" value="1"/>
</dbReference>
<evidence type="ECO:0000256" key="2">
    <source>
        <dbReference type="ARBA" id="ARBA00004496"/>
    </source>
</evidence>
<sequence length="445" mass="50644">MPKKPPRNAFYYYMLDFRENQKKLDITYQSLKEVAEAAGPSWKTISPTAKAKYEAMARKERGTNQKFTSTGVPLAYLEQQQKEMQLVEEAELKDIKNIINLKCFNQSILDEDFFLLDVIELCKAGPDYLIGEFTVLQFNLREGIKNSYHEFVRPVVIPIGFAHDVKLSLRTYGLDTLDDSLPKENYVQILANIIDYLKQNDRGTNTLPPIFTMPEKVEPIQNFIWQLCNRAAEDDALFRVYKLDTMFFTLANAIRSGDNEGFPKESLATAQLNKDLFKYTPGLACEHHETVDKSNECTSSRVKRWAYTILDVCCPLLGIAAQPGKHVPHDFDIDSILSYKEEKRERALPSVARRQVPHDSMSSCSSSIINDTVDDSTVYSFNASHTSAPKGKRTYTPLRMPRTDYSQRLQQAPELTETNFPTLGSTGHGRGRGLASSFDRMNLKK</sequence>
<dbReference type="GO" id="GO:0007140">
    <property type="term" value="P:male meiotic nuclear division"/>
    <property type="evidence" value="ECO:0007669"/>
    <property type="project" value="TreeGrafter"/>
</dbReference>
<reference evidence="12" key="1">
    <citation type="journal article" date="2016" name="Insect Biochem. Mol. Biol.">
        <title>Multifaceted biological insights from a draft genome sequence of the tobacco hornworm moth, Manduca sexta.</title>
        <authorList>
            <person name="Kanost M.R."/>
            <person name="Arrese E.L."/>
            <person name="Cao X."/>
            <person name="Chen Y.R."/>
            <person name="Chellapilla S."/>
            <person name="Goldsmith M.R."/>
            <person name="Grosse-Wilde E."/>
            <person name="Heckel D.G."/>
            <person name="Herndon N."/>
            <person name="Jiang H."/>
            <person name="Papanicolaou A."/>
            <person name="Qu J."/>
            <person name="Soulages J.L."/>
            <person name="Vogel H."/>
            <person name="Walters J."/>
            <person name="Waterhouse R.M."/>
            <person name="Ahn S.J."/>
            <person name="Almeida F.C."/>
            <person name="An C."/>
            <person name="Aqrawi P."/>
            <person name="Bretschneider A."/>
            <person name="Bryant W.B."/>
            <person name="Bucks S."/>
            <person name="Chao H."/>
            <person name="Chevignon G."/>
            <person name="Christen J.M."/>
            <person name="Clarke D.F."/>
            <person name="Dittmer N.T."/>
            <person name="Ferguson L.C.F."/>
            <person name="Garavelou S."/>
            <person name="Gordon K.H.J."/>
            <person name="Gunaratna R.T."/>
            <person name="Han Y."/>
            <person name="Hauser F."/>
            <person name="He Y."/>
            <person name="Heidel-Fischer H."/>
            <person name="Hirsh A."/>
            <person name="Hu Y."/>
            <person name="Jiang H."/>
            <person name="Kalra D."/>
            <person name="Klinner C."/>
            <person name="Konig C."/>
            <person name="Kovar C."/>
            <person name="Kroll A.R."/>
            <person name="Kuwar S.S."/>
            <person name="Lee S.L."/>
            <person name="Lehman R."/>
            <person name="Li K."/>
            <person name="Li Z."/>
            <person name="Liang H."/>
            <person name="Lovelace S."/>
            <person name="Lu Z."/>
            <person name="Mansfield J.H."/>
            <person name="McCulloch K.J."/>
            <person name="Mathew T."/>
            <person name="Morton B."/>
            <person name="Muzny D.M."/>
            <person name="Neunemann D."/>
            <person name="Ongeri F."/>
            <person name="Pauchet Y."/>
            <person name="Pu L.L."/>
            <person name="Pyrousis I."/>
            <person name="Rao X.J."/>
            <person name="Redding A."/>
            <person name="Roesel C."/>
            <person name="Sanchez-Gracia A."/>
            <person name="Schaack S."/>
            <person name="Shukla A."/>
            <person name="Tetreau G."/>
            <person name="Wang Y."/>
            <person name="Xiong G.H."/>
            <person name="Traut W."/>
            <person name="Walsh T.K."/>
            <person name="Worley K.C."/>
            <person name="Wu D."/>
            <person name="Wu W."/>
            <person name="Wu Y.Q."/>
            <person name="Zhang X."/>
            <person name="Zou Z."/>
            <person name="Zucker H."/>
            <person name="Briscoe A.D."/>
            <person name="Burmester T."/>
            <person name="Clem R.J."/>
            <person name="Feyereisen R."/>
            <person name="Grimmelikhuijzen C.J.P."/>
            <person name="Hamodrakas S.J."/>
            <person name="Hansson B.S."/>
            <person name="Huguet E."/>
            <person name="Jermiin L.S."/>
            <person name="Lan Q."/>
            <person name="Lehman H.K."/>
            <person name="Lorenzen M."/>
            <person name="Merzendorfer H."/>
            <person name="Michalopoulos I."/>
            <person name="Morton D.B."/>
            <person name="Muthukrishnan S."/>
            <person name="Oakeshott J.G."/>
            <person name="Palmer W."/>
            <person name="Park Y."/>
            <person name="Passarelli A.L."/>
            <person name="Rozas J."/>
            <person name="Schwartz L.M."/>
            <person name="Smith W."/>
            <person name="Southgate A."/>
            <person name="Vilcinskas A."/>
            <person name="Vogt R."/>
            <person name="Wang P."/>
            <person name="Werren J."/>
            <person name="Yu X.Q."/>
            <person name="Zhou J.J."/>
            <person name="Brown S.J."/>
            <person name="Scherer S.E."/>
            <person name="Richards S."/>
            <person name="Blissard G.W."/>
        </authorList>
    </citation>
    <scope>NUCLEOTIDE SEQUENCE</scope>
</reference>
<comment type="caution">
    <text evidence="12">The sequence shown here is derived from an EMBL/GenBank/DDBJ whole genome shotgun (WGS) entry which is preliminary data.</text>
</comment>
<organism evidence="12 13">
    <name type="scientific">Manduca sexta</name>
    <name type="common">Tobacco hawkmoth</name>
    <name type="synonym">Tobacco hornworm</name>
    <dbReference type="NCBI Taxonomy" id="7130"/>
    <lineage>
        <taxon>Eukaryota</taxon>
        <taxon>Metazoa</taxon>
        <taxon>Ecdysozoa</taxon>
        <taxon>Arthropoda</taxon>
        <taxon>Hexapoda</taxon>
        <taxon>Insecta</taxon>
        <taxon>Pterygota</taxon>
        <taxon>Neoptera</taxon>
        <taxon>Endopterygota</taxon>
        <taxon>Lepidoptera</taxon>
        <taxon>Glossata</taxon>
        <taxon>Ditrysia</taxon>
        <taxon>Bombycoidea</taxon>
        <taxon>Sphingidae</taxon>
        <taxon>Sphinginae</taxon>
        <taxon>Sphingini</taxon>
        <taxon>Manduca</taxon>
    </lineage>
</organism>
<dbReference type="GO" id="GO:0034587">
    <property type="term" value="P:piRNA processing"/>
    <property type="evidence" value="ECO:0007669"/>
    <property type="project" value="TreeGrafter"/>
</dbReference>
<dbReference type="GO" id="GO:0005634">
    <property type="term" value="C:nucleus"/>
    <property type="evidence" value="ECO:0007669"/>
    <property type="project" value="UniProtKB-SubCell"/>
</dbReference>
<dbReference type="GO" id="GO:0043565">
    <property type="term" value="F:sequence-specific DNA binding"/>
    <property type="evidence" value="ECO:0007669"/>
    <property type="project" value="TreeGrafter"/>
</dbReference>
<keyword evidence="7" id="KW-0943">RNA-mediated gene silencing</keyword>
<accession>A0A922CX43</accession>
<evidence type="ECO:0000256" key="7">
    <source>
        <dbReference type="ARBA" id="ARBA00023158"/>
    </source>
</evidence>
<dbReference type="Pfam" id="PF13017">
    <property type="entry name" value="Maelstrom"/>
    <property type="match status" value="1"/>
</dbReference>
<evidence type="ECO:0000313" key="13">
    <source>
        <dbReference type="Proteomes" id="UP000791440"/>
    </source>
</evidence>
<dbReference type="InterPro" id="IPR024970">
    <property type="entry name" value="Maelstrom"/>
</dbReference>
<dbReference type="InterPro" id="IPR039259">
    <property type="entry name" value="Protein_maelstrom"/>
</dbReference>
<evidence type="ECO:0000256" key="8">
    <source>
        <dbReference type="ARBA" id="ARBA00023242"/>
    </source>
</evidence>
<evidence type="ECO:0000256" key="1">
    <source>
        <dbReference type="ARBA" id="ARBA00004123"/>
    </source>
</evidence>
<feature type="domain" description="HMG box" evidence="11">
    <location>
        <begin position="3"/>
        <end position="61"/>
    </location>
</feature>
<dbReference type="SMART" id="SM00398">
    <property type="entry name" value="HMG"/>
    <property type="match status" value="1"/>
</dbReference>
<protein>
    <recommendedName>
        <fullName evidence="11">HMG box domain-containing protein</fullName>
    </recommendedName>
</protein>
<feature type="compositionally biased region" description="Polar residues" evidence="10">
    <location>
        <begin position="416"/>
        <end position="425"/>
    </location>
</feature>
<comment type="subcellular location">
    <subcellularLocation>
        <location evidence="2">Cytoplasm</location>
    </subcellularLocation>
    <subcellularLocation>
        <location evidence="1">Nucleus</location>
    </subcellularLocation>
</comment>
<dbReference type="AlphaFoldDB" id="A0A922CX43"/>
<dbReference type="Proteomes" id="UP000791440">
    <property type="component" value="Unassembled WGS sequence"/>
</dbReference>
<evidence type="ECO:0000256" key="9">
    <source>
        <dbReference type="PROSITE-ProRule" id="PRU00267"/>
    </source>
</evidence>
<dbReference type="EMBL" id="JH668728">
    <property type="protein sequence ID" value="KAG6461238.1"/>
    <property type="molecule type" value="Genomic_DNA"/>
</dbReference>
<keyword evidence="6 9" id="KW-0238">DNA-binding</keyword>
<evidence type="ECO:0000256" key="4">
    <source>
        <dbReference type="ARBA" id="ARBA00022490"/>
    </source>
</evidence>
<evidence type="ECO:0000256" key="10">
    <source>
        <dbReference type="SAM" id="MobiDB-lite"/>
    </source>
</evidence>
<evidence type="ECO:0000313" key="12">
    <source>
        <dbReference type="EMBL" id="KAG6461238.1"/>
    </source>
</evidence>
<keyword evidence="13" id="KW-1185">Reference proteome</keyword>
<feature type="region of interest" description="Disordered" evidence="10">
    <location>
        <begin position="415"/>
        <end position="445"/>
    </location>
</feature>
<dbReference type="GO" id="GO:0060964">
    <property type="term" value="P:regulation of miRNA-mediated gene silencing"/>
    <property type="evidence" value="ECO:0007669"/>
    <property type="project" value="InterPro"/>
</dbReference>
<dbReference type="PROSITE" id="PS50118">
    <property type="entry name" value="HMG_BOX_2"/>
    <property type="match status" value="1"/>
</dbReference>
<dbReference type="GO" id="GO:0045892">
    <property type="term" value="P:negative regulation of DNA-templated transcription"/>
    <property type="evidence" value="ECO:0007669"/>
    <property type="project" value="TreeGrafter"/>
</dbReference>
<feature type="DNA-binding region" description="HMG box" evidence="9">
    <location>
        <begin position="3"/>
        <end position="61"/>
    </location>
</feature>
<gene>
    <name evidence="12" type="ORF">O3G_MSEX012495</name>
</gene>
<proteinExistence type="inferred from homology"/>
<evidence type="ECO:0000259" key="11">
    <source>
        <dbReference type="PROSITE" id="PS50118"/>
    </source>
</evidence>
<reference evidence="12" key="2">
    <citation type="submission" date="2020-12" db="EMBL/GenBank/DDBJ databases">
        <authorList>
            <person name="Kanost M."/>
        </authorList>
    </citation>
    <scope>NUCLEOTIDE SEQUENCE</scope>
</reference>
<dbReference type="Pfam" id="PF00505">
    <property type="entry name" value="HMG_box"/>
    <property type="match status" value="1"/>
</dbReference>
<dbReference type="PANTHER" id="PTHR21358">
    <property type="entry name" value="PROTEIN MAELSTROM HOMOLOG"/>
    <property type="match status" value="1"/>
</dbReference>
<dbReference type="GO" id="GO:0043186">
    <property type="term" value="C:P granule"/>
    <property type="evidence" value="ECO:0007669"/>
    <property type="project" value="TreeGrafter"/>
</dbReference>
<keyword evidence="8 9" id="KW-0539">Nucleus</keyword>
<dbReference type="GO" id="GO:0007283">
    <property type="term" value="P:spermatogenesis"/>
    <property type="evidence" value="ECO:0007669"/>
    <property type="project" value="TreeGrafter"/>
</dbReference>
<keyword evidence="5" id="KW-0221">Differentiation</keyword>
<evidence type="ECO:0000256" key="6">
    <source>
        <dbReference type="ARBA" id="ARBA00023125"/>
    </source>
</evidence>
<dbReference type="InterPro" id="IPR009071">
    <property type="entry name" value="HMG_box_dom"/>
</dbReference>
<keyword evidence="4" id="KW-0963">Cytoplasm</keyword>
<dbReference type="CDD" id="cd21992">
    <property type="entry name" value="HMG-box_MAEL"/>
    <property type="match status" value="1"/>
</dbReference>